<proteinExistence type="predicted"/>
<comment type="caution">
    <text evidence="1">The sequence shown here is derived from an EMBL/GenBank/DDBJ whole genome shotgun (WGS) entry which is preliminary data.</text>
</comment>
<organism evidence="1 2">
    <name type="scientific">Candidatus Collierbacteria bacterium GW2011_GWB2_44_22</name>
    <dbReference type="NCBI Taxonomy" id="1618387"/>
    <lineage>
        <taxon>Bacteria</taxon>
        <taxon>Candidatus Collieribacteriota</taxon>
    </lineage>
</organism>
<evidence type="ECO:0000313" key="2">
    <source>
        <dbReference type="Proteomes" id="UP000034006"/>
    </source>
</evidence>
<dbReference type="AlphaFoldDB" id="A0A0G1I0S0"/>
<reference evidence="1 2" key="1">
    <citation type="journal article" date="2015" name="Nature">
        <title>rRNA introns, odd ribosomes, and small enigmatic genomes across a large radiation of phyla.</title>
        <authorList>
            <person name="Brown C.T."/>
            <person name="Hug L.A."/>
            <person name="Thomas B.C."/>
            <person name="Sharon I."/>
            <person name="Castelle C.J."/>
            <person name="Singh A."/>
            <person name="Wilkins M.J."/>
            <person name="Williams K.H."/>
            <person name="Banfield J.F."/>
        </authorList>
    </citation>
    <scope>NUCLEOTIDE SEQUENCE [LARGE SCALE GENOMIC DNA]</scope>
</reference>
<dbReference type="STRING" id="1618387.UW44_C0002G0084"/>
<accession>A0A0G1I0S0</accession>
<evidence type="ECO:0000313" key="1">
    <source>
        <dbReference type="EMBL" id="KKT52418.1"/>
    </source>
</evidence>
<gene>
    <name evidence="1" type="ORF">UW44_C0002G0084</name>
</gene>
<sequence>MLAVLGHSTQDHVAFQVRTGMLSGAVWFFREIGWFELHGRKVSGPWGQARFFTSDLDSPVVQLTELSGGSDSLVMTENHLAVHFSRATPEEAAKAILAWATYACAGEDASIEKANPEGTKWFVYLPALFTFAIEIV</sequence>
<dbReference type="Proteomes" id="UP000034006">
    <property type="component" value="Unassembled WGS sequence"/>
</dbReference>
<protein>
    <submittedName>
        <fullName evidence="1">Uncharacterized protein</fullName>
    </submittedName>
</protein>
<dbReference type="EMBL" id="LCIH01000002">
    <property type="protein sequence ID" value="KKT52418.1"/>
    <property type="molecule type" value="Genomic_DNA"/>
</dbReference>
<name>A0A0G1I0S0_9BACT</name>